<name>A0A3P6QR34_DIBLA</name>
<reference evidence="2 3" key="1">
    <citation type="submission" date="2018-11" db="EMBL/GenBank/DDBJ databases">
        <authorList>
            <consortium name="Pathogen Informatics"/>
        </authorList>
    </citation>
    <scope>NUCLEOTIDE SEQUENCE [LARGE SCALE GENOMIC DNA]</scope>
</reference>
<dbReference type="OrthoDB" id="10691310at2759"/>
<feature type="compositionally biased region" description="Basic residues" evidence="1">
    <location>
        <begin position="78"/>
        <end position="91"/>
    </location>
</feature>
<dbReference type="EMBL" id="UYRU01018076">
    <property type="protein sequence ID" value="VDK53376.1"/>
    <property type="molecule type" value="Genomic_DNA"/>
</dbReference>
<dbReference type="Proteomes" id="UP000281553">
    <property type="component" value="Unassembled WGS sequence"/>
</dbReference>
<sequence>MGTSEKAKVESILSRSHSQQSRLLSPHSLDANGFDFSHKQEPPGTLNPYPSLPTNTSAAPTLEQQSYYQHHQQQLKPAPHHQHQHHHHHHHETPEEEQQQHPIRAAEPLTSDYAPHPSP</sequence>
<feature type="non-terminal residue" evidence="2">
    <location>
        <position position="119"/>
    </location>
</feature>
<keyword evidence="3" id="KW-1185">Reference proteome</keyword>
<feature type="compositionally biased region" description="Low complexity" evidence="1">
    <location>
        <begin position="64"/>
        <end position="77"/>
    </location>
</feature>
<evidence type="ECO:0000256" key="1">
    <source>
        <dbReference type="SAM" id="MobiDB-lite"/>
    </source>
</evidence>
<protein>
    <submittedName>
        <fullName evidence="2">Uncharacterized protein</fullName>
    </submittedName>
</protein>
<dbReference type="AlphaFoldDB" id="A0A3P6QR34"/>
<accession>A0A3P6QR34</accession>
<evidence type="ECO:0000313" key="2">
    <source>
        <dbReference type="EMBL" id="VDK53376.1"/>
    </source>
</evidence>
<proteinExistence type="predicted"/>
<organism evidence="2 3">
    <name type="scientific">Dibothriocephalus latus</name>
    <name type="common">Fish tapeworm</name>
    <name type="synonym">Diphyllobothrium latum</name>
    <dbReference type="NCBI Taxonomy" id="60516"/>
    <lineage>
        <taxon>Eukaryota</taxon>
        <taxon>Metazoa</taxon>
        <taxon>Spiralia</taxon>
        <taxon>Lophotrochozoa</taxon>
        <taxon>Platyhelminthes</taxon>
        <taxon>Cestoda</taxon>
        <taxon>Eucestoda</taxon>
        <taxon>Diphyllobothriidea</taxon>
        <taxon>Diphyllobothriidae</taxon>
        <taxon>Dibothriocephalus</taxon>
    </lineage>
</organism>
<evidence type="ECO:0000313" key="3">
    <source>
        <dbReference type="Proteomes" id="UP000281553"/>
    </source>
</evidence>
<gene>
    <name evidence="2" type="ORF">DILT_LOCUS1964</name>
</gene>
<feature type="compositionally biased region" description="Polar residues" evidence="1">
    <location>
        <begin position="52"/>
        <end position="63"/>
    </location>
</feature>
<feature type="region of interest" description="Disordered" evidence="1">
    <location>
        <begin position="1"/>
        <end position="119"/>
    </location>
</feature>
<feature type="compositionally biased region" description="Low complexity" evidence="1">
    <location>
        <begin position="11"/>
        <end position="29"/>
    </location>
</feature>